<evidence type="ECO:0000256" key="1">
    <source>
        <dbReference type="SAM" id="MobiDB-lite"/>
    </source>
</evidence>
<feature type="non-terminal residue" evidence="3">
    <location>
        <position position="1"/>
    </location>
</feature>
<reference evidence="3" key="1">
    <citation type="submission" date="2020-04" db="EMBL/GenBank/DDBJ databases">
        <authorList>
            <person name="Alioto T."/>
            <person name="Alioto T."/>
            <person name="Gomez Garrido J."/>
        </authorList>
    </citation>
    <scope>NUCLEOTIDE SEQUENCE</scope>
    <source>
        <strain evidence="3">A484AB</strain>
    </source>
</reference>
<name>A0A7D9L1R8_PARCT</name>
<protein>
    <recommendedName>
        <fullName evidence="2">DNA fragmentation factor 45kDa middle domain-containing protein</fullName>
    </recommendedName>
</protein>
<feature type="region of interest" description="Disordered" evidence="1">
    <location>
        <begin position="1"/>
        <end position="28"/>
    </location>
</feature>
<dbReference type="AlphaFoldDB" id="A0A7D9L1R8"/>
<gene>
    <name evidence="3" type="ORF">PACLA_8A069757</name>
</gene>
<feature type="domain" description="DNA fragmentation factor 45kDa middle" evidence="2">
    <location>
        <begin position="10"/>
        <end position="111"/>
    </location>
</feature>
<dbReference type="InterPro" id="IPR015121">
    <property type="entry name" value="DNA_fragmentation_mid_dom"/>
</dbReference>
<dbReference type="Pfam" id="PF09033">
    <property type="entry name" value="DFF-C"/>
    <property type="match status" value="1"/>
</dbReference>
<organism evidence="3 4">
    <name type="scientific">Paramuricea clavata</name>
    <name type="common">Red gorgonian</name>
    <name type="synonym">Violescent sea-whip</name>
    <dbReference type="NCBI Taxonomy" id="317549"/>
    <lineage>
        <taxon>Eukaryota</taxon>
        <taxon>Metazoa</taxon>
        <taxon>Cnidaria</taxon>
        <taxon>Anthozoa</taxon>
        <taxon>Octocorallia</taxon>
        <taxon>Malacalcyonacea</taxon>
        <taxon>Plexauridae</taxon>
        <taxon>Paramuricea</taxon>
    </lineage>
</organism>
<accession>A0A7D9L1R8</accession>
<dbReference type="InterPro" id="IPR027296">
    <property type="entry name" value="DFF-C"/>
</dbReference>
<dbReference type="OrthoDB" id="9387550at2759"/>
<proteinExistence type="predicted"/>
<dbReference type="Proteomes" id="UP001152795">
    <property type="component" value="Unassembled WGS sequence"/>
</dbReference>
<feature type="compositionally biased region" description="Polar residues" evidence="1">
    <location>
        <begin position="1"/>
        <end position="12"/>
    </location>
</feature>
<evidence type="ECO:0000259" key="2">
    <source>
        <dbReference type="Pfam" id="PF09033"/>
    </source>
</evidence>
<dbReference type="Gene3D" id="1.10.1490.10">
    <property type="entry name" value="C-terminal domain of DFF45/ICAD (DFF-C domain)"/>
    <property type="match status" value="1"/>
</dbReference>
<evidence type="ECO:0000313" key="3">
    <source>
        <dbReference type="EMBL" id="CAB4025045.1"/>
    </source>
</evidence>
<dbReference type="SUPFAM" id="SSF81783">
    <property type="entry name" value="C-terminal domain of DFF45/ICAD (DFF-C domain)"/>
    <property type="match status" value="1"/>
</dbReference>
<keyword evidence="4" id="KW-1185">Reference proteome</keyword>
<dbReference type="EMBL" id="CACRXK020013375">
    <property type="protein sequence ID" value="CAB4025045.1"/>
    <property type="molecule type" value="Genomic_DNA"/>
</dbReference>
<evidence type="ECO:0000313" key="4">
    <source>
        <dbReference type="Proteomes" id="UP001152795"/>
    </source>
</evidence>
<sequence>RQFNSESESQESYHGLDEADGPSALSESLRKKITEEPLFFISVSTDELHKIADVGLETLQHELNGSAERVQFILDSCEQELSRRGDIKQAHELLSICNKALNKVNRESEDGFQESKKLKT</sequence>
<comment type="caution">
    <text evidence="3">The sequence shown here is derived from an EMBL/GenBank/DDBJ whole genome shotgun (WGS) entry which is preliminary data.</text>
</comment>